<dbReference type="InterPro" id="IPR015797">
    <property type="entry name" value="NUDIX_hydrolase-like_dom_sf"/>
</dbReference>
<dbReference type="PROSITE" id="PS00893">
    <property type="entry name" value="NUDIX_BOX"/>
    <property type="match status" value="1"/>
</dbReference>
<sequence>MSVQHFVDVHVLLMRDRSVLLSRRRSGDEFDGLWHLPAGKLEEGESARAGAVREAFEEIGVRIDPAELRLVHTAHVVDVGRPDRLGLFFQARRWAGEPENREPGKCYELRWFPLDALPEDIIAYPAAGIRGALTGEIYSELGWPAD</sequence>
<evidence type="ECO:0000256" key="2">
    <source>
        <dbReference type="ARBA" id="ARBA00005582"/>
    </source>
</evidence>
<keyword evidence="3 4" id="KW-0378">Hydrolase</keyword>
<dbReference type="RefSeq" id="WP_195002699.1">
    <property type="nucleotide sequence ID" value="NZ_JADLQN010000002.1"/>
</dbReference>
<dbReference type="PRINTS" id="PR00502">
    <property type="entry name" value="NUDIXFAMILY"/>
</dbReference>
<dbReference type="InterPro" id="IPR020084">
    <property type="entry name" value="NUDIX_hydrolase_CS"/>
</dbReference>
<evidence type="ECO:0000256" key="3">
    <source>
        <dbReference type="ARBA" id="ARBA00022801"/>
    </source>
</evidence>
<protein>
    <submittedName>
        <fullName evidence="6">NUDIX domain-containing protein</fullName>
    </submittedName>
</protein>
<evidence type="ECO:0000313" key="6">
    <source>
        <dbReference type="EMBL" id="MBF6355808.1"/>
    </source>
</evidence>
<evidence type="ECO:0000256" key="4">
    <source>
        <dbReference type="RuleBase" id="RU003476"/>
    </source>
</evidence>
<dbReference type="SUPFAM" id="SSF55811">
    <property type="entry name" value="Nudix"/>
    <property type="match status" value="1"/>
</dbReference>
<evidence type="ECO:0000313" key="7">
    <source>
        <dbReference type="Proteomes" id="UP000707731"/>
    </source>
</evidence>
<comment type="caution">
    <text evidence="6">The sequence shown here is derived from an EMBL/GenBank/DDBJ whole genome shotgun (WGS) entry which is preliminary data.</text>
</comment>
<keyword evidence="7" id="KW-1185">Reference proteome</keyword>
<name>A0ABS0DBF4_9NOCA</name>
<gene>
    <name evidence="6" type="ORF">IU449_14835</name>
</gene>
<dbReference type="PANTHER" id="PTHR43046:SF16">
    <property type="entry name" value="ADP-RIBOSE PYROPHOSPHATASE YJHB-RELATED"/>
    <property type="match status" value="1"/>
</dbReference>
<organism evidence="6 7">
    <name type="scientific">Nocardia higoensis</name>
    <dbReference type="NCBI Taxonomy" id="228599"/>
    <lineage>
        <taxon>Bacteria</taxon>
        <taxon>Bacillati</taxon>
        <taxon>Actinomycetota</taxon>
        <taxon>Actinomycetes</taxon>
        <taxon>Mycobacteriales</taxon>
        <taxon>Nocardiaceae</taxon>
        <taxon>Nocardia</taxon>
    </lineage>
</organism>
<dbReference type="Pfam" id="PF00293">
    <property type="entry name" value="NUDIX"/>
    <property type="match status" value="1"/>
</dbReference>
<dbReference type="CDD" id="cd04683">
    <property type="entry name" value="NUDIX_Hydrolase"/>
    <property type="match status" value="1"/>
</dbReference>
<comment type="similarity">
    <text evidence="2 4">Belongs to the Nudix hydrolase family.</text>
</comment>
<accession>A0ABS0DBF4</accession>
<evidence type="ECO:0000259" key="5">
    <source>
        <dbReference type="PROSITE" id="PS51462"/>
    </source>
</evidence>
<proteinExistence type="inferred from homology"/>
<dbReference type="PANTHER" id="PTHR43046">
    <property type="entry name" value="GDP-MANNOSE MANNOSYL HYDROLASE"/>
    <property type="match status" value="1"/>
</dbReference>
<dbReference type="Proteomes" id="UP000707731">
    <property type="component" value="Unassembled WGS sequence"/>
</dbReference>
<evidence type="ECO:0000256" key="1">
    <source>
        <dbReference type="ARBA" id="ARBA00001946"/>
    </source>
</evidence>
<feature type="domain" description="Nudix hydrolase" evidence="5">
    <location>
        <begin position="4"/>
        <end position="134"/>
    </location>
</feature>
<dbReference type="EMBL" id="JADLQN010000002">
    <property type="protein sequence ID" value="MBF6355808.1"/>
    <property type="molecule type" value="Genomic_DNA"/>
</dbReference>
<comment type="cofactor">
    <cofactor evidence="1">
        <name>Mg(2+)</name>
        <dbReference type="ChEBI" id="CHEBI:18420"/>
    </cofactor>
</comment>
<dbReference type="InterPro" id="IPR000086">
    <property type="entry name" value="NUDIX_hydrolase_dom"/>
</dbReference>
<reference evidence="6 7" key="1">
    <citation type="submission" date="2020-10" db="EMBL/GenBank/DDBJ databases">
        <title>Identification of Nocardia species via Next-generation sequencing and recognition of intraspecies genetic diversity.</title>
        <authorList>
            <person name="Li P."/>
            <person name="Li P."/>
            <person name="Lu B."/>
        </authorList>
    </citation>
    <scope>NUCLEOTIDE SEQUENCE [LARGE SCALE GENOMIC DNA]</scope>
    <source>
        <strain evidence="6 7">BJ06-0143</strain>
    </source>
</reference>
<dbReference type="Gene3D" id="3.90.79.10">
    <property type="entry name" value="Nucleoside Triphosphate Pyrophosphohydrolase"/>
    <property type="match status" value="1"/>
</dbReference>
<dbReference type="InterPro" id="IPR020476">
    <property type="entry name" value="Nudix_hydrolase"/>
</dbReference>
<dbReference type="PROSITE" id="PS51462">
    <property type="entry name" value="NUDIX"/>
    <property type="match status" value="1"/>
</dbReference>